<feature type="region of interest" description="Disordered" evidence="3">
    <location>
        <begin position="21"/>
        <end position="60"/>
    </location>
</feature>
<dbReference type="WBParaSite" id="GPLIN_001573000">
    <property type="protein sequence ID" value="GPLIN_001573000"/>
    <property type="gene ID" value="GPLIN_001573000"/>
</dbReference>
<accession>A0A183CS72</accession>
<name>A0A183CS72_GLOPA</name>
<dbReference type="GO" id="GO:0005634">
    <property type="term" value="C:nucleus"/>
    <property type="evidence" value="ECO:0007669"/>
    <property type="project" value="UniProtKB-SubCell"/>
</dbReference>
<feature type="region of interest" description="Disordered" evidence="3">
    <location>
        <begin position="208"/>
        <end position="228"/>
    </location>
</feature>
<dbReference type="Pfam" id="PF03221">
    <property type="entry name" value="HTH_Tnp_Tc5"/>
    <property type="match status" value="1"/>
</dbReference>
<keyword evidence="5" id="KW-1185">Reference proteome</keyword>
<evidence type="ECO:0000256" key="1">
    <source>
        <dbReference type="ARBA" id="ARBA00004123"/>
    </source>
</evidence>
<comment type="subcellular location">
    <subcellularLocation>
        <location evidence="1">Nucleus</location>
    </subcellularLocation>
</comment>
<sequence length="228" mass="25179">AATAAPSASCHVTQFVVILAKKKDTAPNNSSVATGDDEKDENEPQRHDDDDGILVDRKRHRHNDATKKLDAIENSCGGKRKRLDGGGRPILHPDIDTTLADWIKEMRQNKKPVSRSIIKNKATALFVDTDIKEFTAAGNPKAPALEVVLDWVDRSWQELSKEMIIKSFEVCGLTTTIDGSGDHRINCFKPDGSIGARGVDLLREFRGKETMKDGRNDDEEAGLSEDEE</sequence>
<dbReference type="Gene3D" id="1.10.10.60">
    <property type="entry name" value="Homeodomain-like"/>
    <property type="match status" value="1"/>
</dbReference>
<organism evidence="5 6">
    <name type="scientific">Globodera pallida</name>
    <name type="common">Potato cyst nematode worm</name>
    <name type="synonym">Heterodera pallida</name>
    <dbReference type="NCBI Taxonomy" id="36090"/>
    <lineage>
        <taxon>Eukaryota</taxon>
        <taxon>Metazoa</taxon>
        <taxon>Ecdysozoa</taxon>
        <taxon>Nematoda</taxon>
        <taxon>Chromadorea</taxon>
        <taxon>Rhabditida</taxon>
        <taxon>Tylenchina</taxon>
        <taxon>Tylenchomorpha</taxon>
        <taxon>Tylenchoidea</taxon>
        <taxon>Heteroderidae</taxon>
        <taxon>Heteroderinae</taxon>
        <taxon>Globodera</taxon>
    </lineage>
</organism>
<dbReference type="AlphaFoldDB" id="A0A183CS72"/>
<feature type="domain" description="HTH CENPB-type" evidence="4">
    <location>
        <begin position="93"/>
        <end position="134"/>
    </location>
</feature>
<evidence type="ECO:0000259" key="4">
    <source>
        <dbReference type="Pfam" id="PF03221"/>
    </source>
</evidence>
<evidence type="ECO:0000313" key="5">
    <source>
        <dbReference type="Proteomes" id="UP000050741"/>
    </source>
</evidence>
<dbReference type="InterPro" id="IPR006600">
    <property type="entry name" value="HTH_CenpB_DNA-bd_dom"/>
</dbReference>
<dbReference type="Proteomes" id="UP000050741">
    <property type="component" value="Unassembled WGS sequence"/>
</dbReference>
<reference evidence="5" key="1">
    <citation type="submission" date="2014-05" db="EMBL/GenBank/DDBJ databases">
        <title>The genome and life-stage specific transcriptomes of Globodera pallida elucidate key aspects of plant parasitism by a cyst nematode.</title>
        <authorList>
            <person name="Cotton J.A."/>
            <person name="Lilley C.J."/>
            <person name="Jones L.M."/>
            <person name="Kikuchi T."/>
            <person name="Reid A.J."/>
            <person name="Thorpe P."/>
            <person name="Tsai I.J."/>
            <person name="Beasley H."/>
            <person name="Blok V."/>
            <person name="Cock P.J.A."/>
            <person name="Van den Akker S.E."/>
            <person name="Holroyd N."/>
            <person name="Hunt M."/>
            <person name="Mantelin S."/>
            <person name="Naghra H."/>
            <person name="Pain A."/>
            <person name="Palomares-Rius J.E."/>
            <person name="Zarowiecki M."/>
            <person name="Berriman M."/>
            <person name="Jones J.T."/>
            <person name="Urwin P.E."/>
        </authorList>
    </citation>
    <scope>NUCLEOTIDE SEQUENCE [LARGE SCALE GENOMIC DNA]</scope>
    <source>
        <strain evidence="5">Lindley</strain>
    </source>
</reference>
<keyword evidence="2" id="KW-0238">DNA-binding</keyword>
<feature type="compositionally biased region" description="Acidic residues" evidence="3">
    <location>
        <begin position="216"/>
        <end position="228"/>
    </location>
</feature>
<proteinExistence type="predicted"/>
<protein>
    <submittedName>
        <fullName evidence="6">HTH CENPB-type domain-containing protein</fullName>
    </submittedName>
</protein>
<evidence type="ECO:0000256" key="3">
    <source>
        <dbReference type="SAM" id="MobiDB-lite"/>
    </source>
</evidence>
<evidence type="ECO:0000313" key="6">
    <source>
        <dbReference type="WBParaSite" id="GPLIN_001573000"/>
    </source>
</evidence>
<dbReference type="InterPro" id="IPR009057">
    <property type="entry name" value="Homeodomain-like_sf"/>
</dbReference>
<reference evidence="6" key="2">
    <citation type="submission" date="2016-06" db="UniProtKB">
        <authorList>
            <consortium name="WormBaseParasite"/>
        </authorList>
    </citation>
    <scope>IDENTIFICATION</scope>
</reference>
<evidence type="ECO:0000256" key="2">
    <source>
        <dbReference type="ARBA" id="ARBA00023125"/>
    </source>
</evidence>
<dbReference type="GO" id="GO:0003677">
    <property type="term" value="F:DNA binding"/>
    <property type="evidence" value="ECO:0007669"/>
    <property type="project" value="UniProtKB-KW"/>
</dbReference>
<dbReference type="SUPFAM" id="SSF46689">
    <property type="entry name" value="Homeodomain-like"/>
    <property type="match status" value="1"/>
</dbReference>